<gene>
    <name evidence="3" type="ORF">GCM10009576_046510</name>
</gene>
<evidence type="ECO:0008006" key="5">
    <source>
        <dbReference type="Google" id="ProtNLM"/>
    </source>
</evidence>
<comment type="caution">
    <text evidence="3">The sequence shown here is derived from an EMBL/GenBank/DDBJ whole genome shotgun (WGS) entry which is preliminary data.</text>
</comment>
<evidence type="ECO:0000256" key="2">
    <source>
        <dbReference type="SAM" id="SignalP"/>
    </source>
</evidence>
<proteinExistence type="predicted"/>
<feature type="signal peptide" evidence="2">
    <location>
        <begin position="1"/>
        <end position="33"/>
    </location>
</feature>
<feature type="region of interest" description="Disordered" evidence="1">
    <location>
        <begin position="28"/>
        <end position="103"/>
    </location>
</feature>
<evidence type="ECO:0000313" key="3">
    <source>
        <dbReference type="EMBL" id="GAA0983668.1"/>
    </source>
</evidence>
<accession>A0ABN1SCG3</accession>
<keyword evidence="2" id="KW-0732">Signal</keyword>
<organism evidence="3 4">
    <name type="scientific">Streptomyces rhizosphaericus</name>
    <dbReference type="NCBI Taxonomy" id="114699"/>
    <lineage>
        <taxon>Bacteria</taxon>
        <taxon>Bacillati</taxon>
        <taxon>Actinomycetota</taxon>
        <taxon>Actinomycetes</taxon>
        <taxon>Kitasatosporales</taxon>
        <taxon>Streptomycetaceae</taxon>
        <taxon>Streptomyces</taxon>
        <taxon>Streptomyces violaceusniger group</taxon>
    </lineage>
</organism>
<feature type="chain" id="PRO_5047279091" description="Secreted protein" evidence="2">
    <location>
        <begin position="34"/>
        <end position="103"/>
    </location>
</feature>
<protein>
    <recommendedName>
        <fullName evidence="5">Secreted protein</fullName>
    </recommendedName>
</protein>
<dbReference type="EMBL" id="BAAAIE010000029">
    <property type="protein sequence ID" value="GAA0983668.1"/>
    <property type="molecule type" value="Genomic_DNA"/>
</dbReference>
<dbReference type="Proteomes" id="UP001500033">
    <property type="component" value="Unassembled WGS sequence"/>
</dbReference>
<keyword evidence="4" id="KW-1185">Reference proteome</keyword>
<evidence type="ECO:0000313" key="4">
    <source>
        <dbReference type="Proteomes" id="UP001500033"/>
    </source>
</evidence>
<sequence>MHPGCRPRSRYVRVAVTLLLGLTMALSAAPAEAGPTSSDPGGPRSWSAPKDYQTSTFGGAHSDQQQPLSAPAPLPWEQGPHRGPGPLSNFRGIPLSRWRTAPV</sequence>
<reference evidence="3 4" key="1">
    <citation type="journal article" date="2019" name="Int. J. Syst. Evol. Microbiol.">
        <title>The Global Catalogue of Microorganisms (GCM) 10K type strain sequencing project: providing services to taxonomists for standard genome sequencing and annotation.</title>
        <authorList>
            <consortium name="The Broad Institute Genomics Platform"/>
            <consortium name="The Broad Institute Genome Sequencing Center for Infectious Disease"/>
            <person name="Wu L."/>
            <person name="Ma J."/>
        </authorList>
    </citation>
    <scope>NUCLEOTIDE SEQUENCE [LARGE SCALE GENOMIC DNA]</scope>
    <source>
        <strain evidence="3 4">JCM 11445</strain>
    </source>
</reference>
<name>A0ABN1SCG3_9ACTN</name>
<evidence type="ECO:0000256" key="1">
    <source>
        <dbReference type="SAM" id="MobiDB-lite"/>
    </source>
</evidence>